<gene>
    <name evidence="1" type="ORF">AVEN_104987_1</name>
</gene>
<sequence length="71" mass="7885">IPCLWMQDSVAPCARENAISTAYTSSGQMEESALEILGKPVGAPTDYHLSRRHEMWINTQISRTSDAECTQ</sequence>
<name>A0A4Y2FCP7_ARAVE</name>
<feature type="non-terminal residue" evidence="1">
    <location>
        <position position="1"/>
    </location>
</feature>
<reference evidence="1 2" key="1">
    <citation type="journal article" date="2019" name="Sci. Rep.">
        <title>Orb-weaving spider Araneus ventricosus genome elucidates the spidroin gene catalogue.</title>
        <authorList>
            <person name="Kono N."/>
            <person name="Nakamura H."/>
            <person name="Ohtoshi R."/>
            <person name="Moran D.A.P."/>
            <person name="Shinohara A."/>
            <person name="Yoshida Y."/>
            <person name="Fujiwara M."/>
            <person name="Mori M."/>
            <person name="Tomita M."/>
            <person name="Arakawa K."/>
        </authorList>
    </citation>
    <scope>NUCLEOTIDE SEQUENCE [LARGE SCALE GENOMIC DNA]</scope>
</reference>
<evidence type="ECO:0000313" key="2">
    <source>
        <dbReference type="Proteomes" id="UP000499080"/>
    </source>
</evidence>
<proteinExistence type="predicted"/>
<accession>A0A4Y2FCP7</accession>
<evidence type="ECO:0000313" key="1">
    <source>
        <dbReference type="EMBL" id="GBM38448.1"/>
    </source>
</evidence>
<keyword evidence="2" id="KW-1185">Reference proteome</keyword>
<dbReference type="EMBL" id="BGPR01095434">
    <property type="protein sequence ID" value="GBM38448.1"/>
    <property type="molecule type" value="Genomic_DNA"/>
</dbReference>
<comment type="caution">
    <text evidence="1">The sequence shown here is derived from an EMBL/GenBank/DDBJ whole genome shotgun (WGS) entry which is preliminary data.</text>
</comment>
<dbReference type="AlphaFoldDB" id="A0A4Y2FCP7"/>
<dbReference type="Proteomes" id="UP000499080">
    <property type="component" value="Unassembled WGS sequence"/>
</dbReference>
<protein>
    <submittedName>
        <fullName evidence="1">Uncharacterized protein</fullName>
    </submittedName>
</protein>
<organism evidence="1 2">
    <name type="scientific">Araneus ventricosus</name>
    <name type="common">Orbweaver spider</name>
    <name type="synonym">Epeira ventricosa</name>
    <dbReference type="NCBI Taxonomy" id="182803"/>
    <lineage>
        <taxon>Eukaryota</taxon>
        <taxon>Metazoa</taxon>
        <taxon>Ecdysozoa</taxon>
        <taxon>Arthropoda</taxon>
        <taxon>Chelicerata</taxon>
        <taxon>Arachnida</taxon>
        <taxon>Araneae</taxon>
        <taxon>Araneomorphae</taxon>
        <taxon>Entelegynae</taxon>
        <taxon>Araneoidea</taxon>
        <taxon>Araneidae</taxon>
        <taxon>Araneus</taxon>
    </lineage>
</organism>